<evidence type="ECO:0000313" key="5">
    <source>
        <dbReference type="Proteomes" id="UP001152320"/>
    </source>
</evidence>
<dbReference type="SUPFAM" id="SSF53098">
    <property type="entry name" value="Ribonuclease H-like"/>
    <property type="match status" value="1"/>
</dbReference>
<dbReference type="InterPro" id="IPR016197">
    <property type="entry name" value="Chromo-like_dom_sf"/>
</dbReference>
<dbReference type="GO" id="GO:0015074">
    <property type="term" value="P:DNA integration"/>
    <property type="evidence" value="ECO:0007669"/>
    <property type="project" value="InterPro"/>
</dbReference>
<accession>A0A9Q1CNP4</accession>
<name>A0A9Q1CNP4_HOLLE</name>
<feature type="domain" description="Integrase catalytic" evidence="3">
    <location>
        <begin position="103"/>
        <end position="274"/>
    </location>
</feature>
<dbReference type="SUPFAM" id="SSF54160">
    <property type="entry name" value="Chromo domain-like"/>
    <property type="match status" value="1"/>
</dbReference>
<dbReference type="InterPro" id="IPR000953">
    <property type="entry name" value="Chromo/chromo_shadow_dom"/>
</dbReference>
<dbReference type="PANTHER" id="PTHR46585:SF1">
    <property type="entry name" value="CHROMO DOMAIN-CONTAINING PROTEIN"/>
    <property type="match status" value="1"/>
</dbReference>
<evidence type="ECO:0000259" key="2">
    <source>
        <dbReference type="PROSITE" id="PS50013"/>
    </source>
</evidence>
<feature type="region of interest" description="Disordered" evidence="1">
    <location>
        <begin position="1"/>
        <end position="20"/>
    </location>
</feature>
<dbReference type="GO" id="GO:0003676">
    <property type="term" value="F:nucleic acid binding"/>
    <property type="evidence" value="ECO:0007669"/>
    <property type="project" value="InterPro"/>
</dbReference>
<comment type="caution">
    <text evidence="4">The sequence shown here is derived from an EMBL/GenBank/DDBJ whole genome shotgun (WGS) entry which is preliminary data.</text>
</comment>
<keyword evidence="5" id="KW-1185">Reference proteome</keyword>
<dbReference type="PROSITE" id="PS50013">
    <property type="entry name" value="CHROMO_2"/>
    <property type="match status" value="1"/>
</dbReference>
<organism evidence="4 5">
    <name type="scientific">Holothuria leucospilota</name>
    <name type="common">Black long sea cucumber</name>
    <name type="synonym">Mertensiothuria leucospilota</name>
    <dbReference type="NCBI Taxonomy" id="206669"/>
    <lineage>
        <taxon>Eukaryota</taxon>
        <taxon>Metazoa</taxon>
        <taxon>Echinodermata</taxon>
        <taxon>Eleutherozoa</taxon>
        <taxon>Echinozoa</taxon>
        <taxon>Holothuroidea</taxon>
        <taxon>Aspidochirotacea</taxon>
        <taxon>Aspidochirotida</taxon>
        <taxon>Holothuriidae</taxon>
        <taxon>Holothuria</taxon>
    </lineage>
</organism>
<dbReference type="Pfam" id="PF00385">
    <property type="entry name" value="Chromo"/>
    <property type="match status" value="1"/>
</dbReference>
<feature type="compositionally biased region" description="Polar residues" evidence="1">
    <location>
        <begin position="1"/>
        <end position="15"/>
    </location>
</feature>
<dbReference type="PANTHER" id="PTHR46585">
    <property type="entry name" value="INTEGRASE CORE DOMAIN CONTAINING PROTEIN"/>
    <property type="match status" value="1"/>
</dbReference>
<sequence length="406" mass="46985">MKIVSEASSETQSEGGNIGSNKKAIEQDVLESVPKAFKSKAAQLLRKINSSNGPLSWTDKGELVVQDRVIKGSHMVDLINDVVRKRKGIIPIGATDFAKGLAELNLPRELVGNTDRWKEMTRQADLVDVSSFSKQNKNHKYILTCIDIFSKFAWARALKDKTGKTIVRAFQSIIKAHNRKPQTLQTDKGKEFVNRPFQQFLRAKQIHFFTTNNETKASVVERFNRTLKSKMWRYFTANGTRTYIDVLPKFLVGYNRRKHRSIGMAPVNVNRDNQEEVWQRLYGNIPKSSVSAFKFNLGDAVRISMATQPFQKGYLPQWTEEVFTIAERKHRLPPVYRLKDFGGELIEGTFYEQELQKVEKSNHIYRIEKVVRSRRKHGQKEYLVKWEGYPAKFNSWVTGIYRYKNI</sequence>
<evidence type="ECO:0000313" key="4">
    <source>
        <dbReference type="EMBL" id="KAJ8048250.1"/>
    </source>
</evidence>
<dbReference type="AlphaFoldDB" id="A0A9Q1CNP4"/>
<proteinExistence type="predicted"/>
<dbReference type="InterPro" id="IPR023780">
    <property type="entry name" value="Chromo_domain"/>
</dbReference>
<dbReference type="Gene3D" id="2.40.50.40">
    <property type="match status" value="1"/>
</dbReference>
<dbReference type="InterPro" id="IPR012337">
    <property type="entry name" value="RNaseH-like_sf"/>
</dbReference>
<dbReference type="InterPro" id="IPR001584">
    <property type="entry name" value="Integrase_cat-core"/>
</dbReference>
<gene>
    <name evidence="4" type="ORF">HOLleu_00493</name>
</gene>
<dbReference type="PROSITE" id="PS50994">
    <property type="entry name" value="INTEGRASE"/>
    <property type="match status" value="1"/>
</dbReference>
<dbReference type="EMBL" id="JAIZAY010000001">
    <property type="protein sequence ID" value="KAJ8048250.1"/>
    <property type="molecule type" value="Genomic_DNA"/>
</dbReference>
<dbReference type="OrthoDB" id="7690739at2759"/>
<dbReference type="InterPro" id="IPR036397">
    <property type="entry name" value="RNaseH_sf"/>
</dbReference>
<protein>
    <submittedName>
        <fullName evidence="4">Endogenous retrovirus group K member 19 Pol protein</fullName>
    </submittedName>
</protein>
<feature type="domain" description="Chromo" evidence="2">
    <location>
        <begin position="365"/>
        <end position="396"/>
    </location>
</feature>
<dbReference type="Proteomes" id="UP001152320">
    <property type="component" value="Chromosome 1"/>
</dbReference>
<evidence type="ECO:0000256" key="1">
    <source>
        <dbReference type="SAM" id="MobiDB-lite"/>
    </source>
</evidence>
<evidence type="ECO:0000259" key="3">
    <source>
        <dbReference type="PROSITE" id="PS50994"/>
    </source>
</evidence>
<dbReference type="Gene3D" id="3.30.420.10">
    <property type="entry name" value="Ribonuclease H-like superfamily/Ribonuclease H"/>
    <property type="match status" value="1"/>
</dbReference>
<dbReference type="Pfam" id="PF00665">
    <property type="entry name" value="rve"/>
    <property type="match status" value="1"/>
</dbReference>
<dbReference type="CDD" id="cd00024">
    <property type="entry name" value="CD_CSD"/>
    <property type="match status" value="1"/>
</dbReference>
<reference evidence="4" key="1">
    <citation type="submission" date="2021-10" db="EMBL/GenBank/DDBJ databases">
        <title>Tropical sea cucumber genome reveals ecological adaptation and Cuvierian tubules defense mechanism.</title>
        <authorList>
            <person name="Chen T."/>
        </authorList>
    </citation>
    <scope>NUCLEOTIDE SEQUENCE</scope>
    <source>
        <strain evidence="4">Nanhai2018</strain>
        <tissue evidence="4">Muscle</tissue>
    </source>
</reference>